<evidence type="ECO:0000313" key="4">
    <source>
        <dbReference type="Proteomes" id="UP000256601"/>
    </source>
</evidence>
<dbReference type="Gene3D" id="1.10.600.10">
    <property type="entry name" value="Farnesyl Diphosphate Synthase"/>
    <property type="match status" value="1"/>
</dbReference>
<name>A0A1D8N4R9_YARLL</name>
<dbReference type="EMBL" id="CP017553">
    <property type="protein sequence ID" value="AOW00631.1"/>
    <property type="molecule type" value="Genomic_DNA"/>
</dbReference>
<dbReference type="Proteomes" id="UP000182444">
    <property type="component" value="Chromosome 1A"/>
</dbReference>
<dbReference type="SUPFAM" id="SSF48576">
    <property type="entry name" value="Terpenoid synthases"/>
    <property type="match status" value="1"/>
</dbReference>
<evidence type="ECO:0000313" key="2">
    <source>
        <dbReference type="EMBL" id="RDW25765.1"/>
    </source>
</evidence>
<protein>
    <submittedName>
        <fullName evidence="2">Isoprenoid synthase domain-containing protein</fullName>
    </submittedName>
</protein>
<dbReference type="KEGG" id="yli:2906249"/>
<organism evidence="1 3">
    <name type="scientific">Yarrowia lipolytica</name>
    <name type="common">Candida lipolytica</name>
    <dbReference type="NCBI Taxonomy" id="4952"/>
    <lineage>
        <taxon>Eukaryota</taxon>
        <taxon>Fungi</taxon>
        <taxon>Dikarya</taxon>
        <taxon>Ascomycota</taxon>
        <taxon>Saccharomycotina</taxon>
        <taxon>Dipodascomycetes</taxon>
        <taxon>Dipodascales</taxon>
        <taxon>Dipodascales incertae sedis</taxon>
        <taxon>Yarrowia</taxon>
    </lineage>
</organism>
<dbReference type="InterPro" id="IPR008949">
    <property type="entry name" value="Isoprenoid_synthase_dom_sf"/>
</dbReference>
<dbReference type="VEuPathDB" id="FungiDB:YALI0_A14388g"/>
<reference evidence="2 4" key="2">
    <citation type="submission" date="2018-07" db="EMBL/GenBank/DDBJ databases">
        <title>Draft Genome Assemblies for Five Robust Yarrowia lipolytica Strains Exhibiting High Lipid Production and Pentose Sugar Utilization and Sugar Alcohol Secretion from Undetoxified Lignocellulosic Biomass Hydrolysates.</title>
        <authorList>
            <consortium name="DOE Joint Genome Institute"/>
            <person name="Walker C."/>
            <person name="Ryu S."/>
            <person name="Na H."/>
            <person name="Zane M."/>
            <person name="LaButti K."/>
            <person name="Lipzen A."/>
            <person name="Haridas S."/>
            <person name="Barry K."/>
            <person name="Grigoriev I.V."/>
            <person name="Quarterman J."/>
            <person name="Slininger P."/>
            <person name="Dien B."/>
            <person name="Trinh C.T."/>
        </authorList>
    </citation>
    <scope>NUCLEOTIDE SEQUENCE [LARGE SCALE GENOMIC DNA]</scope>
    <source>
        <strain evidence="2 4">YB392</strain>
    </source>
</reference>
<dbReference type="AlphaFoldDB" id="A0A1D8N4R9"/>
<sequence length="344" mass="38535">MLRLGGLRQVRFNSTLASSRQKCLDELKKHDKSSYIIQSYVQNEHARDAFIAIRSLCLDLSKLNAGATGSRRSGSDVSEPSQIKLGFWREGIQRVFQRTADKSGALNHPTLALLDSTLDHVDLSKRYFITLIQSREAYMGNRPFPDVDSMAVYGEGLFSQPNYLFLEATVGTSKNTTEFLKLNPEVHSELHTIIAHIGQGSGIAALLKGLPYYINQRNYVPLPVQGLVSHDLSEEEVLRGTFDKDKLSSLIFEVATRANDHLISANTLLEQLKHNLNSVPDAPKGGYFTSSMFLPMMSYIPTKIFLEKLESADFDIFSSKLQTKDNIALPYKSWRASQTKSLPE</sequence>
<dbReference type="Proteomes" id="UP000256601">
    <property type="component" value="Unassembled WGS sequence"/>
</dbReference>
<dbReference type="VEuPathDB" id="FungiDB:YALI1_A14199g"/>
<evidence type="ECO:0000313" key="1">
    <source>
        <dbReference type="EMBL" id="AOW00631.1"/>
    </source>
</evidence>
<evidence type="ECO:0000313" key="3">
    <source>
        <dbReference type="Proteomes" id="UP000182444"/>
    </source>
</evidence>
<reference evidence="1 3" key="1">
    <citation type="journal article" date="2016" name="PLoS ONE">
        <title>Sequence Assembly of Yarrowia lipolytica Strain W29/CLIB89 Shows Transposable Element Diversity.</title>
        <authorList>
            <person name="Magnan C."/>
            <person name="Yu J."/>
            <person name="Chang I."/>
            <person name="Jahn E."/>
            <person name="Kanomata Y."/>
            <person name="Wu J."/>
            <person name="Zeller M."/>
            <person name="Oakes M."/>
            <person name="Baldi P."/>
            <person name="Sandmeyer S."/>
        </authorList>
    </citation>
    <scope>NUCLEOTIDE SEQUENCE [LARGE SCALE GENOMIC DNA]</scope>
    <source>
        <strain evidence="1">CLIB89</strain>
        <strain evidence="3">CLIB89(W29)</strain>
    </source>
</reference>
<dbReference type="eggNOG" id="KOG4411">
    <property type="taxonomic scope" value="Eukaryota"/>
</dbReference>
<accession>A0A1D8N4R9</accession>
<dbReference type="InterPro" id="IPR002060">
    <property type="entry name" value="Squ/phyt_synthse"/>
</dbReference>
<dbReference type="EMBL" id="KZ858994">
    <property type="protein sequence ID" value="RDW25765.1"/>
    <property type="molecule type" value="Genomic_DNA"/>
</dbReference>
<gene>
    <name evidence="2" type="ORF">B0I71DRAFT_132020</name>
    <name evidence="1" type="ORF">YALI1_A14199g</name>
</gene>
<proteinExistence type="predicted"/>
<dbReference type="Pfam" id="PF00494">
    <property type="entry name" value="SQS_PSY"/>
    <property type="match status" value="1"/>
</dbReference>